<feature type="region of interest" description="Disordered" evidence="1">
    <location>
        <begin position="271"/>
        <end position="291"/>
    </location>
</feature>
<evidence type="ECO:0000313" key="3">
    <source>
        <dbReference type="Proteomes" id="UP001163798"/>
    </source>
</evidence>
<name>A0AA38KVM8_9AGAR</name>
<keyword evidence="3" id="KW-1185">Reference proteome</keyword>
<organism evidence="2 3">
    <name type="scientific">Lentinula aff. detonsa</name>
    <dbReference type="NCBI Taxonomy" id="2804958"/>
    <lineage>
        <taxon>Eukaryota</taxon>
        <taxon>Fungi</taxon>
        <taxon>Dikarya</taxon>
        <taxon>Basidiomycota</taxon>
        <taxon>Agaricomycotina</taxon>
        <taxon>Agaricomycetes</taxon>
        <taxon>Agaricomycetidae</taxon>
        <taxon>Agaricales</taxon>
        <taxon>Marasmiineae</taxon>
        <taxon>Omphalotaceae</taxon>
        <taxon>Lentinula</taxon>
    </lineage>
</organism>
<protein>
    <submittedName>
        <fullName evidence="2">Uncharacterized protein</fullName>
    </submittedName>
</protein>
<gene>
    <name evidence="2" type="ORF">GGU10DRAFT_435202</name>
</gene>
<evidence type="ECO:0000256" key="1">
    <source>
        <dbReference type="SAM" id="MobiDB-lite"/>
    </source>
</evidence>
<reference evidence="2" key="1">
    <citation type="submission" date="2022-08" db="EMBL/GenBank/DDBJ databases">
        <authorList>
            <consortium name="DOE Joint Genome Institute"/>
            <person name="Min B."/>
            <person name="Riley R."/>
            <person name="Sierra-Patev S."/>
            <person name="Naranjo-Ortiz M."/>
            <person name="Looney B."/>
            <person name="Konkel Z."/>
            <person name="Slot J.C."/>
            <person name="Sakamoto Y."/>
            <person name="Steenwyk J.L."/>
            <person name="Rokas A."/>
            <person name="Carro J."/>
            <person name="Camarero S."/>
            <person name="Ferreira P."/>
            <person name="Molpeceres G."/>
            <person name="Ruiz-Duenas F.J."/>
            <person name="Serrano A."/>
            <person name="Henrissat B."/>
            <person name="Drula E."/>
            <person name="Hughes K.W."/>
            <person name="Mata J.L."/>
            <person name="Ishikawa N.K."/>
            <person name="Vargas-Isla R."/>
            <person name="Ushijima S."/>
            <person name="Smith C.A."/>
            <person name="Ahrendt S."/>
            <person name="Andreopoulos W."/>
            <person name="He G."/>
            <person name="Labutti K."/>
            <person name="Lipzen A."/>
            <person name="Ng V."/>
            <person name="Sandor L."/>
            <person name="Barry K."/>
            <person name="Martinez A.T."/>
            <person name="Xiao Y."/>
            <person name="Gibbons J.G."/>
            <person name="Terashima K."/>
            <person name="Hibbett D.S."/>
            <person name="Grigoriev I.V."/>
        </authorList>
    </citation>
    <scope>NUCLEOTIDE SEQUENCE</scope>
    <source>
        <strain evidence="2">TFB10291</strain>
    </source>
</reference>
<sequence>MHRQLALSGFLSITFINNHSLVLLVELLFSLSYFARAGQCLLLEYLQFCSYIQLGQHTRLPQLARRLWLIFLYHKALSLLETCYDYDALDSSSINPRSSEACFKAACYIYGVEQMSKPGQTAMQNAQNLCDYCHIKPKFGQYNYCSKTCAAQAPSKVNAPAPNVKPTKPRAPPTANNLCDFCKKAPKHPGYDFCGKSCAQSSSAPMKPNNSGGKAQISTIAQAAAAALAGNNTSAAIDPTQIANLVVQQLQTLLPPAHSVYPNSTNHISSKTSGVSFSTKQPFQPTLNGTTQPTLRVQTQQPEPEETTECLIPGCGQPVYVDARGTKPSAYCSMRHRQEAVDSGLASPCIFCLQLPQSEMDYFCSKECREESLNKEKYEIVDE</sequence>
<dbReference type="AlphaFoldDB" id="A0AA38KVM8"/>
<proteinExistence type="predicted"/>
<comment type="caution">
    <text evidence="2">The sequence shown here is derived from an EMBL/GenBank/DDBJ whole genome shotgun (WGS) entry which is preliminary data.</text>
</comment>
<evidence type="ECO:0000313" key="2">
    <source>
        <dbReference type="EMBL" id="KAJ3784497.1"/>
    </source>
</evidence>
<dbReference type="Proteomes" id="UP001163798">
    <property type="component" value="Unassembled WGS sequence"/>
</dbReference>
<dbReference type="EMBL" id="MU793374">
    <property type="protein sequence ID" value="KAJ3784497.1"/>
    <property type="molecule type" value="Genomic_DNA"/>
</dbReference>
<accession>A0AA38KVM8</accession>